<dbReference type="Proteomes" id="UP000051324">
    <property type="component" value="Unassembled WGS sequence"/>
</dbReference>
<name>A0A0R1TRE5_9LACO</name>
<organism evidence="4 5">
    <name type="scientific">Ligilactobacillus apodemi DSM 16634 = JCM 16172</name>
    <dbReference type="NCBI Taxonomy" id="1423724"/>
    <lineage>
        <taxon>Bacteria</taxon>
        <taxon>Bacillati</taxon>
        <taxon>Bacillota</taxon>
        <taxon>Bacilli</taxon>
        <taxon>Lactobacillales</taxon>
        <taxon>Lactobacillaceae</taxon>
        <taxon>Ligilactobacillus</taxon>
    </lineage>
</organism>
<proteinExistence type="predicted"/>
<dbReference type="Pfam" id="PF10145">
    <property type="entry name" value="PhageMin_Tail"/>
    <property type="match status" value="1"/>
</dbReference>
<dbReference type="Gene3D" id="1.20.120.20">
    <property type="entry name" value="Apolipoprotein"/>
    <property type="match status" value="2"/>
</dbReference>
<dbReference type="PATRIC" id="fig|1423724.4.peg.1318"/>
<feature type="transmembrane region" description="Helical" evidence="2">
    <location>
        <begin position="730"/>
        <end position="753"/>
    </location>
</feature>
<keyword evidence="5" id="KW-1185">Reference proteome</keyword>
<feature type="transmembrane region" description="Helical" evidence="2">
    <location>
        <begin position="506"/>
        <end position="525"/>
    </location>
</feature>
<accession>A0A0R1TRE5</accession>
<dbReference type="eggNOG" id="COG5412">
    <property type="taxonomic scope" value="Bacteria"/>
</dbReference>
<dbReference type="AlphaFoldDB" id="A0A0R1TRE5"/>
<feature type="transmembrane region" description="Helical" evidence="2">
    <location>
        <begin position="667"/>
        <end position="690"/>
    </location>
</feature>
<protein>
    <submittedName>
        <fullName evidence="4">Phage tape measure protein</fullName>
    </submittedName>
</protein>
<feature type="domain" description="Phage tail tape measure protein" evidence="3">
    <location>
        <begin position="91"/>
        <end position="289"/>
    </location>
</feature>
<dbReference type="OrthoDB" id="28713at2"/>
<dbReference type="PANTHER" id="PTHR37813">
    <property type="entry name" value="FELS-2 PROPHAGE PROTEIN"/>
    <property type="match status" value="1"/>
</dbReference>
<keyword evidence="2" id="KW-0472">Membrane</keyword>
<keyword evidence="1" id="KW-1188">Viral release from host cell</keyword>
<dbReference type="InterPro" id="IPR010090">
    <property type="entry name" value="Phage_tape_meas"/>
</dbReference>
<evidence type="ECO:0000259" key="3">
    <source>
        <dbReference type="Pfam" id="PF10145"/>
    </source>
</evidence>
<comment type="caution">
    <text evidence="4">The sequence shown here is derived from an EMBL/GenBank/DDBJ whole genome shotgun (WGS) entry which is preliminary data.</text>
</comment>
<dbReference type="STRING" id="1423724.FC32_GL001262"/>
<reference evidence="4 5" key="1">
    <citation type="journal article" date="2015" name="Genome Announc.">
        <title>Expanding the biotechnology potential of lactobacilli through comparative genomics of 213 strains and associated genera.</title>
        <authorList>
            <person name="Sun Z."/>
            <person name="Harris H.M."/>
            <person name="McCann A."/>
            <person name="Guo C."/>
            <person name="Argimon S."/>
            <person name="Zhang W."/>
            <person name="Yang X."/>
            <person name="Jeffery I.B."/>
            <person name="Cooney J.C."/>
            <person name="Kagawa T.F."/>
            <person name="Liu W."/>
            <person name="Song Y."/>
            <person name="Salvetti E."/>
            <person name="Wrobel A."/>
            <person name="Rasinkangas P."/>
            <person name="Parkhill J."/>
            <person name="Rea M.C."/>
            <person name="O'Sullivan O."/>
            <person name="Ritari J."/>
            <person name="Douillard F.P."/>
            <person name="Paul Ross R."/>
            <person name="Yang R."/>
            <person name="Briner A.E."/>
            <person name="Felis G.E."/>
            <person name="de Vos W.M."/>
            <person name="Barrangou R."/>
            <person name="Klaenhammer T.R."/>
            <person name="Caufield P.W."/>
            <person name="Cui Y."/>
            <person name="Zhang H."/>
            <person name="O'Toole P.W."/>
        </authorList>
    </citation>
    <scope>NUCLEOTIDE SEQUENCE [LARGE SCALE GENOMIC DNA]</scope>
    <source>
        <strain evidence="4 5">DSM 16634</strain>
    </source>
</reference>
<dbReference type="EMBL" id="AZFT01000053">
    <property type="protein sequence ID" value="KRL83991.1"/>
    <property type="molecule type" value="Genomic_DNA"/>
</dbReference>
<dbReference type="SUPFAM" id="SSF48371">
    <property type="entry name" value="ARM repeat"/>
    <property type="match status" value="1"/>
</dbReference>
<dbReference type="InterPro" id="IPR016024">
    <property type="entry name" value="ARM-type_fold"/>
</dbReference>
<gene>
    <name evidence="4" type="ORF">FC32_GL001262</name>
</gene>
<dbReference type="NCBIfam" id="TIGR01760">
    <property type="entry name" value="tape_meas_TP901"/>
    <property type="match status" value="1"/>
</dbReference>
<keyword evidence="2" id="KW-0812">Transmembrane</keyword>
<evidence type="ECO:0000256" key="2">
    <source>
        <dbReference type="SAM" id="Phobius"/>
    </source>
</evidence>
<sequence>MAQSYSVTAVLSAVDRGFSSTMDKAATATKSLGSTVQEKMSGIGKAVTIAGAATTAMGVSALKSYGSFKQSLNQAAVIAGGTAKDIDGLADVANRMGAELPLSAQDAADAMVAMARDGASIGTIKKEFPAIAKAATAAGADLQTTASVVQQSMNIWGDSLKSPEQAAGILVSTANMSNASIESMQQALATMGPTATMTGMDMQTVATAIGLLTNKGFSAAQASDDLNHAILQMAAPSKVAKGAMEDLGISYRDAEGNMKPFPQILSEVAEKTDGLGKAQKDAALKALFGTAGMKAILPLLDSVKDKTGNTATSWDAFTKAMDEAAGTTEKANKTLNKQAVEMQKNVGSKIEQLGGNWESLRNKAMDSQSKVTGSMLDMANTALDWAGKTDSSTAKVIRGFIGLSPAIGPAMTAVGGFLTNAQKIGSALGGGIRAIKLFGSGVGSFINVSRALIGIAKGSQSALLALQMLAKTSIIAKTALFAYNAAVKIATVVQAAFNAVMALNPFILIGVAIAAVIAALVLFFTKTKLGQQIWQGFVSWLSNAWNTLKELASAVWNAIAEIISSVVEKIKPIWNTIVEFFSNLWNTVVNIATNTWDSFIAGVAPIIESLKNLWNSLVEFFSALWQQIITVATPMWNILVIVITTVWEQIKMVVQAAITILSSVIQAGLSVIQVIWSAIWNVIVALLATIWDQAKIIIQTAISVISTIIQTAMSLISTIWSAIWNTIVNIVSTVWNIISTVVSTAINVVANIIKAVTAAIKGDWSGVWQAIKNIVSTIWNGIKSVVTIAINGVSTAISITLNVIKSIWSAIWNSVKNVTISIWNGIKALISTTLNGISSIVSSVMNGIKSVTLSIMNGIRNVFSTGWNTVSKVTGEGINRAYKAVKNIAGNMLSAGRDFVMGFVKGITGAIGSAVNAAANMAKKALNAAKSALGIHSPSRVMRDEVGKWVPAGLAVGIMNNLSDIENASDKMAQASMFSIPPVNTHDFVNSIAAMNGQLTGSVSGDLTHELSINQQSAYINVSLGGTDYGAFVEDISREQGSQASLTRNYKF</sequence>
<feature type="transmembrane region" description="Helical" evidence="2">
    <location>
        <begin position="702"/>
        <end position="724"/>
    </location>
</feature>
<feature type="transmembrane region" description="Helical" evidence="2">
    <location>
        <begin position="628"/>
        <end position="647"/>
    </location>
</feature>
<dbReference type="RefSeq" id="WP_025087903.1">
    <property type="nucleotide sequence ID" value="NZ_AZFT01000053.1"/>
</dbReference>
<keyword evidence="2" id="KW-1133">Transmembrane helix</keyword>
<evidence type="ECO:0000256" key="1">
    <source>
        <dbReference type="ARBA" id="ARBA00022612"/>
    </source>
</evidence>
<dbReference type="PANTHER" id="PTHR37813:SF1">
    <property type="entry name" value="FELS-2 PROPHAGE PROTEIN"/>
    <property type="match status" value="1"/>
</dbReference>
<evidence type="ECO:0000313" key="4">
    <source>
        <dbReference type="EMBL" id="KRL83991.1"/>
    </source>
</evidence>
<dbReference type="eggNOG" id="COG5283">
    <property type="taxonomic scope" value="Bacteria"/>
</dbReference>
<evidence type="ECO:0000313" key="5">
    <source>
        <dbReference type="Proteomes" id="UP000051324"/>
    </source>
</evidence>